<organism evidence="4 5">
    <name type="scientific">Pseudozyma flocculosa</name>
    <dbReference type="NCBI Taxonomy" id="84751"/>
    <lineage>
        <taxon>Eukaryota</taxon>
        <taxon>Fungi</taxon>
        <taxon>Dikarya</taxon>
        <taxon>Basidiomycota</taxon>
        <taxon>Ustilaginomycotina</taxon>
        <taxon>Ustilaginomycetes</taxon>
        <taxon>Ustilaginales</taxon>
        <taxon>Ustilaginaceae</taxon>
        <taxon>Pseudozyma</taxon>
    </lineage>
</organism>
<dbReference type="GO" id="GO:0034475">
    <property type="term" value="P:U4 snRNA 3'-end processing"/>
    <property type="evidence" value="ECO:0007669"/>
    <property type="project" value="TreeGrafter"/>
</dbReference>
<feature type="compositionally biased region" description="Polar residues" evidence="2">
    <location>
        <begin position="211"/>
        <end position="229"/>
    </location>
</feature>
<evidence type="ECO:0000256" key="2">
    <source>
        <dbReference type="SAM" id="MobiDB-lite"/>
    </source>
</evidence>
<dbReference type="InterPro" id="IPR036389">
    <property type="entry name" value="RNase_III_sf"/>
</dbReference>
<name>A0A5C3EUA8_9BASI</name>
<feature type="region of interest" description="Disordered" evidence="2">
    <location>
        <begin position="465"/>
        <end position="490"/>
    </location>
</feature>
<dbReference type="CDD" id="cd00593">
    <property type="entry name" value="RIBOc"/>
    <property type="match status" value="1"/>
</dbReference>
<evidence type="ECO:0000256" key="1">
    <source>
        <dbReference type="ARBA" id="ARBA00022884"/>
    </source>
</evidence>
<dbReference type="GO" id="GO:0003723">
    <property type="term" value="F:RNA binding"/>
    <property type="evidence" value="ECO:0007669"/>
    <property type="project" value="UniProtKB-KW"/>
</dbReference>
<protein>
    <recommendedName>
        <fullName evidence="3">RNase III domain-containing protein</fullName>
    </recommendedName>
</protein>
<feature type="domain" description="RNase III" evidence="3">
    <location>
        <begin position="389"/>
        <end position="533"/>
    </location>
</feature>
<dbReference type="Gene3D" id="1.10.1520.10">
    <property type="entry name" value="Ribonuclease III domain"/>
    <property type="match status" value="1"/>
</dbReference>
<dbReference type="Pfam" id="PF00636">
    <property type="entry name" value="Ribonuclease_3"/>
    <property type="match status" value="1"/>
</dbReference>
<dbReference type="SUPFAM" id="SSF69065">
    <property type="entry name" value="RNase III domain-like"/>
    <property type="match status" value="1"/>
</dbReference>
<dbReference type="PROSITE" id="PS50142">
    <property type="entry name" value="RNASE_3_2"/>
    <property type="match status" value="1"/>
</dbReference>
<dbReference type="GO" id="GO:0006369">
    <property type="term" value="P:termination of RNA polymerase II transcription"/>
    <property type="evidence" value="ECO:0007669"/>
    <property type="project" value="TreeGrafter"/>
</dbReference>
<dbReference type="OrthoDB" id="2392202at2759"/>
<dbReference type="AlphaFoldDB" id="A0A5C3EUA8"/>
<sequence>MSTVSRALVARPARAWLAPLVRHGSTAGYLAHAAATYSIAYPSSRSVHTTGARRDHAGSKHTSKRPTRVKDTKHKHKHKPKHSDRTHRTTSQSRRDRTTAKRVLLSERMQKEARTVLRRIDRDADRAAELQQIPTESVFKRSSATRVKDFLAARSQRKRGSGFGNSAQKTTNDEGKAQSSTSAPSASLAPDSQQTAAAASTRSPPTATQAQPQVTDNPASQMGATQPNTSISGALGRIFAAAKERLAGALLGGQMPTPLTPPPEAESTPAQIEKARQEAEAAAFAALSKTERLESQARIITQAIRRARERGSAEDEETFFHPFPDASAPADFEGQDYIWLSLGPDPENWARNVPPVKDRWLETLSLGLTKSIVVDKEGEEAYEDDFLDSLVDDYDLEDHERLEQLGDSIVNMSARLLAYQNYPDVNEGTLTRLSNYPTQNNILGILFRESGLAQRRHALKNELKQLTQGTAAATTDADSSVDDGPRRPVAEDPHRVTIQKLDDTVDNSITRGLVKKDADVFEAYVAAIFLSHDCDFKLVHDWLSELFRPFQEQAFRFMVQRSESIARLNQAIADRAAASPGLEVADTGGQEQEQHLPPSRNGRFGLKGIYAASMDPTMTFGTVKASYNVPTFKPVAGLGSTGRSGSAQDSGSGFITDEFLTVAARARRLREERLTEEARLRDEEELMKQGWFKRGFLNLRQGFNKLVLGQEEERRSKEEVLAQARTIYGRGSTGREALRIAATEQEKKAAAKKKKAAARVQR</sequence>
<dbReference type="InterPro" id="IPR000999">
    <property type="entry name" value="RNase_III_dom"/>
</dbReference>
<dbReference type="PANTHER" id="PTHR11207">
    <property type="entry name" value="RIBONUCLEASE III"/>
    <property type="match status" value="1"/>
</dbReference>
<feature type="compositionally biased region" description="Low complexity" evidence="2">
    <location>
        <begin position="177"/>
        <end position="210"/>
    </location>
</feature>
<keyword evidence="5" id="KW-1185">Reference proteome</keyword>
<dbReference type="PANTHER" id="PTHR11207:SF0">
    <property type="entry name" value="RIBONUCLEASE 3"/>
    <property type="match status" value="1"/>
</dbReference>
<proteinExistence type="predicted"/>
<feature type="region of interest" description="Disordered" evidence="2">
    <location>
        <begin position="152"/>
        <end position="229"/>
    </location>
</feature>
<keyword evidence="1" id="KW-0694">RNA-binding</keyword>
<feature type="compositionally biased region" description="Basic and acidic residues" evidence="2">
    <location>
        <begin position="93"/>
        <end position="108"/>
    </location>
</feature>
<dbReference type="SMART" id="SM00535">
    <property type="entry name" value="RIBOc"/>
    <property type="match status" value="1"/>
</dbReference>
<dbReference type="GO" id="GO:0004525">
    <property type="term" value="F:ribonuclease III activity"/>
    <property type="evidence" value="ECO:0007669"/>
    <property type="project" value="InterPro"/>
</dbReference>
<reference evidence="4 5" key="1">
    <citation type="submission" date="2018-03" db="EMBL/GenBank/DDBJ databases">
        <authorList>
            <person name="Guldener U."/>
        </authorList>
    </citation>
    <scope>NUCLEOTIDE SEQUENCE [LARGE SCALE GENOMIC DNA]</scope>
    <source>
        <strain evidence="4 5">DAOM196992</strain>
    </source>
</reference>
<evidence type="ECO:0000313" key="4">
    <source>
        <dbReference type="EMBL" id="SPO35067.1"/>
    </source>
</evidence>
<evidence type="ECO:0000259" key="3">
    <source>
        <dbReference type="PROSITE" id="PS50142"/>
    </source>
</evidence>
<dbReference type="GO" id="GO:0005654">
    <property type="term" value="C:nucleoplasm"/>
    <property type="evidence" value="ECO:0007669"/>
    <property type="project" value="TreeGrafter"/>
</dbReference>
<dbReference type="GO" id="GO:0006364">
    <property type="term" value="P:rRNA processing"/>
    <property type="evidence" value="ECO:0007669"/>
    <property type="project" value="TreeGrafter"/>
</dbReference>
<feature type="compositionally biased region" description="Basic residues" evidence="2">
    <location>
        <begin position="59"/>
        <end position="85"/>
    </location>
</feature>
<dbReference type="EMBL" id="OOIP01000001">
    <property type="protein sequence ID" value="SPO35067.1"/>
    <property type="molecule type" value="Genomic_DNA"/>
</dbReference>
<feature type="region of interest" description="Disordered" evidence="2">
    <location>
        <begin position="44"/>
        <end position="108"/>
    </location>
</feature>
<evidence type="ECO:0000313" key="5">
    <source>
        <dbReference type="Proteomes" id="UP000323386"/>
    </source>
</evidence>
<accession>A0A5C3EUA8</accession>
<feature type="region of interest" description="Disordered" evidence="2">
    <location>
        <begin position="252"/>
        <end position="273"/>
    </location>
</feature>
<dbReference type="Proteomes" id="UP000323386">
    <property type="component" value="Unassembled WGS sequence"/>
</dbReference>
<gene>
    <name evidence="4" type="ORF">PSFLO_00538</name>
</gene>